<dbReference type="InterPro" id="IPR028994">
    <property type="entry name" value="Integrin_alpha_N"/>
</dbReference>
<evidence type="ECO:0000256" key="1">
    <source>
        <dbReference type="SAM" id="SignalP"/>
    </source>
</evidence>
<gene>
    <name evidence="3" type="ORF">JCM9152_1863</name>
</gene>
<sequence>MKRKRSLAIFMSMVMLFSMFSSVELSASAESYEVVNDLEVTHITDHSVTLNWSAYNDTDEYAIYWANKDTENMQYQHVDTVTSTSYTFERSTHVPHYFKVAAIVGEKEVAVSHTVRSEIEKQFSVQLEDLDRGLVAASTSEGVFLSWRLLANEVSAYSNFGLRGTDFNVYRDGEMIATVTTSTNYLDAEGTDSSEYYVSAVVDGDEIGDISEVVTPWEHSYYDIPLQKPEDGVTPAGETYTYSANDMSVGDVNGDGQYEYIVKWDPSNSKDVSQVGYTGNTYIDTYKIDGTLLYRIDLGVNIRSGAHYTQFLVYDFDGNGKAELMFKTAPGTKVIRYDEDGNVVSEEYITLPQVDLDAGYSHTDDYRFSAEDYYEHVVEMFLGCMTMPKL</sequence>
<feature type="domain" description="Fibronectin type-III" evidence="2">
    <location>
        <begin position="34"/>
        <end position="128"/>
    </location>
</feature>
<comment type="caution">
    <text evidence="3">The sequence shown here is derived from an EMBL/GenBank/DDBJ whole genome shotgun (WGS) entry which is preliminary data.</text>
</comment>
<feature type="signal peptide" evidence="1">
    <location>
        <begin position="1"/>
        <end position="27"/>
    </location>
</feature>
<dbReference type="STRING" id="1236971.JCM9152_1863"/>
<dbReference type="InterPro" id="IPR034641">
    <property type="entry name" value="RGL11"/>
</dbReference>
<dbReference type="Pfam" id="PF18370">
    <property type="entry name" value="RGI_lyase"/>
    <property type="match status" value="1"/>
</dbReference>
<evidence type="ECO:0000313" key="3">
    <source>
        <dbReference type="EMBL" id="GAE30455.1"/>
    </source>
</evidence>
<dbReference type="GO" id="GO:0016829">
    <property type="term" value="F:lyase activity"/>
    <property type="evidence" value="ECO:0007669"/>
    <property type="project" value="UniProtKB-KW"/>
</dbReference>
<dbReference type="Pfam" id="PF21348">
    <property type="entry name" value="RGL11_C"/>
    <property type="match status" value="1"/>
</dbReference>
<evidence type="ECO:0000259" key="2">
    <source>
        <dbReference type="PROSITE" id="PS50853"/>
    </source>
</evidence>
<organism evidence="3 4">
    <name type="scientific">Halalkalibacter hemicellulosilyticusJCM 9152</name>
    <dbReference type="NCBI Taxonomy" id="1236971"/>
    <lineage>
        <taxon>Bacteria</taxon>
        <taxon>Bacillati</taxon>
        <taxon>Bacillota</taxon>
        <taxon>Bacilli</taxon>
        <taxon>Bacillales</taxon>
        <taxon>Bacillaceae</taxon>
        <taxon>Halalkalibacter</taxon>
    </lineage>
</organism>
<dbReference type="SUPFAM" id="SSF69318">
    <property type="entry name" value="Integrin alpha N-terminal domain"/>
    <property type="match status" value="1"/>
</dbReference>
<dbReference type="AlphaFoldDB" id="W4QEG1"/>
<dbReference type="EMBL" id="BAUU01000011">
    <property type="protein sequence ID" value="GAE30455.1"/>
    <property type="molecule type" value="Genomic_DNA"/>
</dbReference>
<evidence type="ECO:0000313" key="4">
    <source>
        <dbReference type="Proteomes" id="UP000018895"/>
    </source>
</evidence>
<proteinExistence type="predicted"/>
<dbReference type="CDD" id="cd00063">
    <property type="entry name" value="FN3"/>
    <property type="match status" value="1"/>
</dbReference>
<dbReference type="Proteomes" id="UP000018895">
    <property type="component" value="Unassembled WGS sequence"/>
</dbReference>
<protein>
    <submittedName>
        <fullName evidence="3">Rhamnogalacturonan lyase</fullName>
    </submittedName>
</protein>
<dbReference type="SUPFAM" id="SSF49265">
    <property type="entry name" value="Fibronectin type III"/>
    <property type="match status" value="1"/>
</dbReference>
<keyword evidence="1" id="KW-0732">Signal</keyword>
<reference evidence="3" key="1">
    <citation type="journal article" date="2014" name="Genome Announc.">
        <title>Draft Genome Sequences of Three Alkaliphilic Bacillus Strains, Bacillus wakoensis JCM 9140T, Bacillus akibai JCM 9157T, and Bacillus hemicellulosilyticus JCM 9152T.</title>
        <authorList>
            <person name="Yuki M."/>
            <person name="Oshima K."/>
            <person name="Suda W."/>
            <person name="Oshida Y."/>
            <person name="Kitamura K."/>
            <person name="Iida T."/>
            <person name="Hattori M."/>
            <person name="Ohkuma M."/>
        </authorList>
    </citation>
    <scope>NUCLEOTIDE SEQUENCE [LARGE SCALE GENOMIC DNA]</scope>
    <source>
        <strain evidence="3">JCM 9152</strain>
    </source>
</reference>
<dbReference type="InterPro" id="IPR036116">
    <property type="entry name" value="FN3_sf"/>
</dbReference>
<keyword evidence="3" id="KW-0456">Lyase</keyword>
<dbReference type="PROSITE" id="PS50853">
    <property type="entry name" value="FN3"/>
    <property type="match status" value="1"/>
</dbReference>
<keyword evidence="4" id="KW-1185">Reference proteome</keyword>
<dbReference type="InterPro" id="IPR049366">
    <property type="entry name" value="RGL11_C"/>
</dbReference>
<dbReference type="InterPro" id="IPR003961">
    <property type="entry name" value="FN3_dom"/>
</dbReference>
<accession>W4QEG1</accession>
<name>W4QEG1_9BACI</name>
<dbReference type="PANTHER" id="PTHR43118">
    <property type="entry name" value="RHAMNOGALACTURONAN LYASE (EUROFUNG)"/>
    <property type="match status" value="1"/>
</dbReference>
<dbReference type="InterPro" id="IPR041624">
    <property type="entry name" value="RGI_lyase"/>
</dbReference>
<dbReference type="InterPro" id="IPR013783">
    <property type="entry name" value="Ig-like_fold"/>
</dbReference>
<dbReference type="PANTHER" id="PTHR43118:SF1">
    <property type="entry name" value="RHAMNOGALACTURONAN LYASE (EUROFUNG)"/>
    <property type="match status" value="1"/>
</dbReference>
<feature type="chain" id="PRO_5039240809" evidence="1">
    <location>
        <begin position="28"/>
        <end position="390"/>
    </location>
</feature>
<dbReference type="Gene3D" id="2.60.40.10">
    <property type="entry name" value="Immunoglobulins"/>
    <property type="match status" value="2"/>
</dbReference>